<dbReference type="Gene3D" id="3.40.50.300">
    <property type="entry name" value="P-loop containing nucleotide triphosphate hydrolases"/>
    <property type="match status" value="1"/>
</dbReference>
<dbReference type="KEGG" id="hhg:XM38_028080"/>
<evidence type="ECO:0000256" key="3">
    <source>
        <dbReference type="ARBA" id="ARBA00022475"/>
    </source>
</evidence>
<dbReference type="InterPro" id="IPR027417">
    <property type="entry name" value="P-loop_NTPase"/>
</dbReference>
<dbReference type="InterPro" id="IPR002586">
    <property type="entry name" value="CobQ/CobB/MinD/ParA_Nub-bd_dom"/>
</dbReference>
<keyword evidence="3" id="KW-1003">Cell membrane</keyword>
<dbReference type="RefSeq" id="WP_088430134.1">
    <property type="nucleotide sequence ID" value="NZ_CP021983.2"/>
</dbReference>
<dbReference type="EMBL" id="CP021983">
    <property type="protein sequence ID" value="ASC71854.1"/>
    <property type="molecule type" value="Genomic_DNA"/>
</dbReference>
<evidence type="ECO:0000256" key="8">
    <source>
        <dbReference type="ARBA" id="ARBA00023136"/>
    </source>
</evidence>
<dbReference type="EC" id="2.7.10.-" evidence="12"/>
<keyword evidence="5" id="KW-0547">Nucleotide-binding</keyword>
<dbReference type="OrthoDB" id="580971at2"/>
<gene>
    <name evidence="12" type="primary">etk</name>
    <name evidence="12" type="ORF">XM38_028080</name>
</gene>
<dbReference type="Pfam" id="PF02706">
    <property type="entry name" value="Wzz"/>
    <property type="match status" value="1"/>
</dbReference>
<keyword evidence="12" id="KW-0418">Kinase</keyword>
<feature type="domain" description="CobQ/CobB/MinD/ParA nucleotide binding" evidence="10">
    <location>
        <begin position="531"/>
        <end position="705"/>
    </location>
</feature>
<dbReference type="GO" id="GO:0005524">
    <property type="term" value="F:ATP binding"/>
    <property type="evidence" value="ECO:0007669"/>
    <property type="project" value="UniProtKB-KW"/>
</dbReference>
<dbReference type="PANTHER" id="PTHR32309:SF13">
    <property type="entry name" value="FERRIC ENTEROBACTIN TRANSPORT PROTEIN FEPE"/>
    <property type="match status" value="1"/>
</dbReference>
<evidence type="ECO:0000256" key="6">
    <source>
        <dbReference type="ARBA" id="ARBA00022840"/>
    </source>
</evidence>
<dbReference type="GO" id="GO:0005886">
    <property type="term" value="C:plasma membrane"/>
    <property type="evidence" value="ECO:0007669"/>
    <property type="project" value="UniProtKB-SubCell"/>
</dbReference>
<dbReference type="GO" id="GO:0004713">
    <property type="term" value="F:protein tyrosine kinase activity"/>
    <property type="evidence" value="ECO:0007669"/>
    <property type="project" value="TreeGrafter"/>
</dbReference>
<proteinExistence type="inferred from homology"/>
<name>A0A1Z3HNG3_9CYAN</name>
<dbReference type="NCBIfam" id="TIGR01007">
    <property type="entry name" value="eps_fam"/>
    <property type="match status" value="1"/>
</dbReference>
<feature type="coiled-coil region" evidence="9">
    <location>
        <begin position="334"/>
        <end position="385"/>
    </location>
</feature>
<dbReference type="InterPro" id="IPR003856">
    <property type="entry name" value="LPS_length_determ_N"/>
</dbReference>
<keyword evidence="13" id="KW-1185">Reference proteome</keyword>
<evidence type="ECO:0000256" key="5">
    <source>
        <dbReference type="ARBA" id="ARBA00022741"/>
    </source>
</evidence>
<dbReference type="CDD" id="cd05387">
    <property type="entry name" value="BY-kinase"/>
    <property type="match status" value="1"/>
</dbReference>
<dbReference type="PANTHER" id="PTHR32309">
    <property type="entry name" value="TYROSINE-PROTEIN KINASE"/>
    <property type="match status" value="1"/>
</dbReference>
<evidence type="ECO:0000256" key="2">
    <source>
        <dbReference type="ARBA" id="ARBA00006683"/>
    </source>
</evidence>
<evidence type="ECO:0000313" key="13">
    <source>
        <dbReference type="Proteomes" id="UP000191901"/>
    </source>
</evidence>
<reference evidence="12 13" key="1">
    <citation type="journal article" date="2016" name="Biochim. Biophys. Acta">
        <title>Characterization of red-shifted phycobilisomes isolated from the chlorophyll f-containing cyanobacterium Halomicronema hongdechloris.</title>
        <authorList>
            <person name="Li Y."/>
            <person name="Lin Y."/>
            <person name="Garvey C.J."/>
            <person name="Birch D."/>
            <person name="Corkery R.W."/>
            <person name="Loughlin P.C."/>
            <person name="Scheer H."/>
            <person name="Willows R.D."/>
            <person name="Chen M."/>
        </authorList>
    </citation>
    <scope>NUCLEOTIDE SEQUENCE [LARGE SCALE GENOMIC DNA]</scope>
    <source>
        <strain evidence="12 13">C2206</strain>
    </source>
</reference>
<sequence>MNADSSLPVTAEKSFLPNRSDDEGGIDLGQIIDAIRRRLLLVAGVTTVVASAAVLKALTDTPIYEASFEILTNPVTLETRIISAANPQTLSNQQDVVAVSVDEAKLKILKSPKVIDPVVEELQETFPAIDYGDVARGLTVQPTSQDILTVTYQHPDPAVVTAVLDVVEDAFLQFSLEERQRDILRGIDFVDEQLPQLRSRVDALQSQLEALRRQYNLIDPEAQGQQLTQQISSFSQERLDIRVQLNEAKLLYDNLDQQLDQQGELAAASLLNENPRYQSLLDKLLEIDTQLAEDSVLFMGESPEIQYLREQRQQLLPLLAQEGQRTERQLVSMIRELETRDQALGQAIDQLNQRMKVLSSVARRYSDIQRELQIATENLNQFLSKREALRIDAAQRQTPWELLSQPGNPRASAASVKRNLLLGSVLGVLLGIGAALLIDRLSSVIYTPKELKSLSKLPLLGVIPFNEYLERYGPAASVATRLRQAGYILNITNKADEQEQSQASTPFIESFRSLYASLRLLNPDRSLTSLTVSSATPGAGKTTVCLHLGQAAAAMGRRVLLVDTDLRRPSLHKKIGMKNAKGLTDYIASPELSIEEVTQPVPLDDNLSIITAGSLPPDPTKVLSSRRMEEFIGMVNQQFDLVIYDTPPLLGFADAFLTGVHSNGFLMVVGLGKVKRTVFQQALEDLKVSMIPVLGLVANGAKEDQMASSYSYYQYYTQDEALPSQTNGALKTEPAGLLKSLKDLPIVKSMTKK</sequence>
<dbReference type="Proteomes" id="UP000191901">
    <property type="component" value="Chromosome"/>
</dbReference>
<dbReference type="Pfam" id="PF01656">
    <property type="entry name" value="CbiA"/>
    <property type="match status" value="1"/>
</dbReference>
<keyword evidence="9" id="KW-0175">Coiled coil</keyword>
<evidence type="ECO:0000313" key="12">
    <source>
        <dbReference type="EMBL" id="ASC71854.1"/>
    </source>
</evidence>
<comment type="subcellular location">
    <subcellularLocation>
        <location evidence="1">Cell membrane</location>
        <topology evidence="1">Multi-pass membrane protein</topology>
    </subcellularLocation>
</comment>
<dbReference type="InterPro" id="IPR005702">
    <property type="entry name" value="Wzc-like_C"/>
</dbReference>
<feature type="domain" description="Polysaccharide chain length determinant N-terminal" evidence="11">
    <location>
        <begin position="26"/>
        <end position="122"/>
    </location>
</feature>
<evidence type="ECO:0000259" key="10">
    <source>
        <dbReference type="Pfam" id="PF01656"/>
    </source>
</evidence>
<evidence type="ECO:0000256" key="7">
    <source>
        <dbReference type="ARBA" id="ARBA00022989"/>
    </source>
</evidence>
<organism evidence="12 13">
    <name type="scientific">Halomicronema hongdechloris C2206</name>
    <dbReference type="NCBI Taxonomy" id="1641165"/>
    <lineage>
        <taxon>Bacteria</taxon>
        <taxon>Bacillati</taxon>
        <taxon>Cyanobacteriota</taxon>
        <taxon>Cyanophyceae</taxon>
        <taxon>Nodosilineales</taxon>
        <taxon>Nodosilineaceae</taxon>
        <taxon>Halomicronema</taxon>
    </lineage>
</organism>
<evidence type="ECO:0000256" key="1">
    <source>
        <dbReference type="ARBA" id="ARBA00004651"/>
    </source>
</evidence>
<keyword evidence="4" id="KW-0812">Transmembrane</keyword>
<keyword evidence="12" id="KW-0808">Transferase</keyword>
<dbReference type="InterPro" id="IPR050445">
    <property type="entry name" value="Bact_polysacc_biosynth/exp"/>
</dbReference>
<evidence type="ECO:0000259" key="11">
    <source>
        <dbReference type="Pfam" id="PF02706"/>
    </source>
</evidence>
<comment type="similarity">
    <text evidence="2">Belongs to the CpsC/CapA family.</text>
</comment>
<accession>A0A1Z3HNG3</accession>
<evidence type="ECO:0000256" key="9">
    <source>
        <dbReference type="SAM" id="Coils"/>
    </source>
</evidence>
<dbReference type="AlphaFoldDB" id="A0A1Z3HNG3"/>
<dbReference type="SUPFAM" id="SSF52540">
    <property type="entry name" value="P-loop containing nucleoside triphosphate hydrolases"/>
    <property type="match status" value="1"/>
</dbReference>
<feature type="coiled-coil region" evidence="9">
    <location>
        <begin position="187"/>
        <end position="214"/>
    </location>
</feature>
<evidence type="ECO:0000256" key="4">
    <source>
        <dbReference type="ARBA" id="ARBA00022692"/>
    </source>
</evidence>
<keyword evidence="8" id="KW-0472">Membrane</keyword>
<keyword evidence="7" id="KW-1133">Transmembrane helix</keyword>
<keyword evidence="6" id="KW-0067">ATP-binding</keyword>
<protein>
    <submittedName>
        <fullName evidence="12">Tyrosine-protein kinase etk</fullName>
        <ecNumber evidence="12">2.7.10.-</ecNumber>
    </submittedName>
</protein>